<keyword evidence="1" id="KW-0812">Transmembrane</keyword>
<feature type="transmembrane region" description="Helical" evidence="1">
    <location>
        <begin position="114"/>
        <end position="143"/>
    </location>
</feature>
<dbReference type="Proteomes" id="UP000287166">
    <property type="component" value="Unassembled WGS sequence"/>
</dbReference>
<dbReference type="RefSeq" id="XP_027619061.1">
    <property type="nucleotide sequence ID" value="XM_027763260.1"/>
</dbReference>
<dbReference type="AlphaFoldDB" id="A0A401H158"/>
<name>A0A401H158_9APHY</name>
<protein>
    <submittedName>
        <fullName evidence="2">Uncharacterized protein</fullName>
    </submittedName>
</protein>
<gene>
    <name evidence="2" type="ORF">SCP_1203780</name>
</gene>
<proteinExistence type="predicted"/>
<evidence type="ECO:0000313" key="3">
    <source>
        <dbReference type="Proteomes" id="UP000287166"/>
    </source>
</evidence>
<feature type="transmembrane region" description="Helical" evidence="1">
    <location>
        <begin position="240"/>
        <end position="261"/>
    </location>
</feature>
<reference evidence="2 3" key="1">
    <citation type="journal article" date="2018" name="Sci. Rep.">
        <title>Genome sequence of the cauliflower mushroom Sparassis crispa (Hanabiratake) and its association with beneficial usage.</title>
        <authorList>
            <person name="Kiyama R."/>
            <person name="Furutani Y."/>
            <person name="Kawaguchi K."/>
            <person name="Nakanishi T."/>
        </authorList>
    </citation>
    <scope>NUCLEOTIDE SEQUENCE [LARGE SCALE GENOMIC DNA]</scope>
</reference>
<feature type="transmembrane region" description="Helical" evidence="1">
    <location>
        <begin position="163"/>
        <end position="184"/>
    </location>
</feature>
<comment type="caution">
    <text evidence="2">The sequence shown here is derived from an EMBL/GenBank/DDBJ whole genome shotgun (WGS) entry which is preliminary data.</text>
</comment>
<evidence type="ECO:0000256" key="1">
    <source>
        <dbReference type="SAM" id="Phobius"/>
    </source>
</evidence>
<sequence>MNMFKRFFSKAHSNGYAALRSYEEAPNPTQDIHLPFYTSLPSLHDPRQLPAAHVHIDLRLAKSFGGATASDKSFVVPPIRCATPQSSFLPSHIIPEFIRWETIKSGVHEYCRPIGWGVVIVLSCTAVAIAWSCFTVLIGVLVFQSTHSEPYIQATGGVFIEATVGASILGGAAGLLLYSSYQIVVMGPERRKEEGRIAKLYGHNLLPVMCVTLCGVGLAAQCLGMAVLNGKHSGGLGAGNALIVSVVGQVLSGMAVFLGTLEGNTKRSYRL</sequence>
<keyword evidence="3" id="KW-1185">Reference proteome</keyword>
<evidence type="ECO:0000313" key="2">
    <source>
        <dbReference type="EMBL" id="GBE88148.1"/>
    </source>
</evidence>
<feature type="transmembrane region" description="Helical" evidence="1">
    <location>
        <begin position="205"/>
        <end position="228"/>
    </location>
</feature>
<dbReference type="EMBL" id="BFAD01000012">
    <property type="protein sequence ID" value="GBE88148.1"/>
    <property type="molecule type" value="Genomic_DNA"/>
</dbReference>
<organism evidence="2 3">
    <name type="scientific">Sparassis crispa</name>
    <dbReference type="NCBI Taxonomy" id="139825"/>
    <lineage>
        <taxon>Eukaryota</taxon>
        <taxon>Fungi</taxon>
        <taxon>Dikarya</taxon>
        <taxon>Basidiomycota</taxon>
        <taxon>Agaricomycotina</taxon>
        <taxon>Agaricomycetes</taxon>
        <taxon>Polyporales</taxon>
        <taxon>Sparassidaceae</taxon>
        <taxon>Sparassis</taxon>
    </lineage>
</organism>
<keyword evidence="1" id="KW-1133">Transmembrane helix</keyword>
<dbReference type="InParanoid" id="A0A401H158"/>
<dbReference type="GeneID" id="38785065"/>
<accession>A0A401H158</accession>
<keyword evidence="1" id="KW-0472">Membrane</keyword>